<comment type="caution">
    <text evidence="1">The sequence shown here is derived from an EMBL/GenBank/DDBJ whole genome shotgun (WGS) entry which is preliminary data.</text>
</comment>
<dbReference type="EMBL" id="AAVO02000003">
    <property type="protein sequence ID" value="EDM88370.1"/>
    <property type="molecule type" value="Genomic_DNA"/>
</dbReference>
<dbReference type="HOGENOM" id="CLU_3395334_0_0_9"/>
<accession>A5ZQK6</accession>
<dbReference type="AlphaFoldDB" id="A5ZQK6"/>
<sequence length="31" mass="3739">MSDMEKSEKSLNMAFERVIYIYTTNPSFSYR</sequence>
<evidence type="ECO:0000313" key="2">
    <source>
        <dbReference type="Proteomes" id="UP000006002"/>
    </source>
</evidence>
<gene>
    <name evidence="1" type="ORF">RUMOBE_01276</name>
</gene>
<reference evidence="1 2" key="1">
    <citation type="submission" date="2007-03" db="EMBL/GenBank/DDBJ databases">
        <authorList>
            <person name="Fulton L."/>
            <person name="Clifton S."/>
            <person name="Fulton B."/>
            <person name="Xu J."/>
            <person name="Minx P."/>
            <person name="Pepin K.H."/>
            <person name="Johnson M."/>
            <person name="Thiruvilangam P."/>
            <person name="Bhonagiri V."/>
            <person name="Nash W.E."/>
            <person name="Mardis E.R."/>
            <person name="Wilson R.K."/>
        </authorList>
    </citation>
    <scope>NUCLEOTIDE SEQUENCE [LARGE SCALE GENOMIC DNA]</scope>
    <source>
        <strain evidence="1 2">ATCC 29174</strain>
    </source>
</reference>
<organism evidence="1 2">
    <name type="scientific">Blautia obeum ATCC 29174</name>
    <dbReference type="NCBI Taxonomy" id="411459"/>
    <lineage>
        <taxon>Bacteria</taxon>
        <taxon>Bacillati</taxon>
        <taxon>Bacillota</taxon>
        <taxon>Clostridia</taxon>
        <taxon>Lachnospirales</taxon>
        <taxon>Lachnospiraceae</taxon>
        <taxon>Blautia</taxon>
    </lineage>
</organism>
<name>A5ZQK6_9FIRM</name>
<proteinExistence type="predicted"/>
<dbReference type="Proteomes" id="UP000006002">
    <property type="component" value="Unassembled WGS sequence"/>
</dbReference>
<evidence type="ECO:0000313" key="1">
    <source>
        <dbReference type="EMBL" id="EDM88370.1"/>
    </source>
</evidence>
<reference evidence="1 2" key="2">
    <citation type="submission" date="2007-04" db="EMBL/GenBank/DDBJ databases">
        <title>Draft genome sequence of Ruminococcus obeum (ATCC 29174).</title>
        <authorList>
            <person name="Sudarsanam P."/>
            <person name="Ley R."/>
            <person name="Guruge J."/>
            <person name="Turnbaugh P.J."/>
            <person name="Mahowald M."/>
            <person name="Liep D."/>
            <person name="Gordon J."/>
        </authorList>
    </citation>
    <scope>NUCLEOTIDE SEQUENCE [LARGE SCALE GENOMIC DNA]</scope>
    <source>
        <strain evidence="1 2">ATCC 29174</strain>
    </source>
</reference>
<protein>
    <submittedName>
        <fullName evidence="1">Uncharacterized protein</fullName>
    </submittedName>
</protein>